<evidence type="ECO:0000313" key="2">
    <source>
        <dbReference type="EMBL" id="KAF9808716.1"/>
    </source>
</evidence>
<reference evidence="2" key="1">
    <citation type="submission" date="2020-11" db="EMBL/GenBank/DDBJ databases">
        <authorList>
            <person name="Koelle M."/>
            <person name="Horta M.A.C."/>
            <person name="Nowrousian M."/>
            <person name="Ohm R.A."/>
            <person name="Benz P."/>
            <person name="Pilgard A."/>
        </authorList>
    </citation>
    <scope>NUCLEOTIDE SEQUENCE</scope>
    <source>
        <strain evidence="2">FPRL280</strain>
    </source>
</reference>
<reference evidence="2" key="2">
    <citation type="journal article" name="Front. Microbiol.">
        <title>Degradative Capacity of Two Strains of Rhodonia placenta: From Phenotype to Genotype.</title>
        <authorList>
            <person name="Kolle M."/>
            <person name="Horta M.A.C."/>
            <person name="Nowrousian M."/>
            <person name="Ohm R.A."/>
            <person name="Benz J.P."/>
            <person name="Pilgard A."/>
        </authorList>
    </citation>
    <scope>NUCLEOTIDE SEQUENCE</scope>
    <source>
        <strain evidence="2">FPRL280</strain>
    </source>
</reference>
<feature type="compositionally biased region" description="Acidic residues" evidence="1">
    <location>
        <begin position="304"/>
        <end position="318"/>
    </location>
</feature>
<feature type="compositionally biased region" description="Basic residues" evidence="1">
    <location>
        <begin position="322"/>
        <end position="336"/>
    </location>
</feature>
<feature type="compositionally biased region" description="Polar residues" evidence="1">
    <location>
        <begin position="17"/>
        <end position="31"/>
    </location>
</feature>
<evidence type="ECO:0000256" key="1">
    <source>
        <dbReference type="SAM" id="MobiDB-lite"/>
    </source>
</evidence>
<dbReference type="EMBL" id="JADOXO010000234">
    <property type="protein sequence ID" value="KAF9808716.1"/>
    <property type="molecule type" value="Genomic_DNA"/>
</dbReference>
<feature type="compositionally biased region" description="Low complexity" evidence="1">
    <location>
        <begin position="52"/>
        <end position="61"/>
    </location>
</feature>
<protein>
    <submittedName>
        <fullName evidence="2">Uncharacterized protein</fullName>
    </submittedName>
</protein>
<proteinExistence type="predicted"/>
<name>A0A8H7NXH2_9APHY</name>
<dbReference type="AlphaFoldDB" id="A0A8H7NXH2"/>
<comment type="caution">
    <text evidence="2">The sequence shown here is derived from an EMBL/GenBank/DDBJ whole genome shotgun (WGS) entry which is preliminary data.</text>
</comment>
<gene>
    <name evidence="2" type="ORF">IEO21_07778</name>
</gene>
<sequence>MSGFHFNFDSPGFPVFSASSQPPSTPNRLNSGTPGGGTLPNLTTGVNPPANAAPGSQSQPGAGPPLISPLAIDRLAQDMELDDKDRKKLHTFVSLATIDTTLSKADIITRLYILATILSEISERRRVAEAAKVHDLASLMADIRIRLQMTFVLMPEQKVWCGRSYIDLADKLLAQTNIRARAMDLIIEPTRTSFKMYHVELKTALREDQNILLLTNVFGNPAREKILDVHTRRVCSNIRNTLREDLRDSVIGNSVVTLTRFVYGILYKFKRAAVDTQQKHGYTIHLALLRRFAIEHPELLNVVEIEEDDDSPGGDNDENTPPRKRRRTTRVHKTRGSGRPVNGEDFWSQVDEWFKKEVATRGTTLTAGGWKVYVKETIDLDNARFVPAAQGDHSSAATEQELCEVTDGGIAAHQYGSADGGLAALLSGARLQAGNGSGVKMMGDRM</sequence>
<feature type="region of interest" description="Disordered" evidence="1">
    <location>
        <begin position="1"/>
        <end position="65"/>
    </location>
</feature>
<dbReference type="Proteomes" id="UP000639403">
    <property type="component" value="Unassembled WGS sequence"/>
</dbReference>
<organism evidence="2 3">
    <name type="scientific">Rhodonia placenta</name>
    <dbReference type="NCBI Taxonomy" id="104341"/>
    <lineage>
        <taxon>Eukaryota</taxon>
        <taxon>Fungi</taxon>
        <taxon>Dikarya</taxon>
        <taxon>Basidiomycota</taxon>
        <taxon>Agaricomycotina</taxon>
        <taxon>Agaricomycetes</taxon>
        <taxon>Polyporales</taxon>
        <taxon>Adustoporiaceae</taxon>
        <taxon>Rhodonia</taxon>
    </lineage>
</organism>
<evidence type="ECO:0000313" key="3">
    <source>
        <dbReference type="Proteomes" id="UP000639403"/>
    </source>
</evidence>
<accession>A0A8H7NXH2</accession>
<feature type="region of interest" description="Disordered" evidence="1">
    <location>
        <begin position="304"/>
        <end position="342"/>
    </location>
</feature>